<evidence type="ECO:0000313" key="3">
    <source>
        <dbReference type="Proteomes" id="UP000634229"/>
    </source>
</evidence>
<organism evidence="2 3">
    <name type="scientific">Streptomyces coffeae</name>
    <dbReference type="NCBI Taxonomy" id="621382"/>
    <lineage>
        <taxon>Bacteria</taxon>
        <taxon>Bacillati</taxon>
        <taxon>Actinomycetota</taxon>
        <taxon>Actinomycetes</taxon>
        <taxon>Kitasatosporales</taxon>
        <taxon>Streptomycetaceae</taxon>
        <taxon>Streptomyces</taxon>
    </lineage>
</organism>
<comment type="caution">
    <text evidence="2">The sequence shown here is derived from an EMBL/GenBank/DDBJ whole genome shotgun (WGS) entry which is preliminary data.</text>
</comment>
<name>A0ABS1N8K3_9ACTN</name>
<dbReference type="Proteomes" id="UP000634229">
    <property type="component" value="Unassembled WGS sequence"/>
</dbReference>
<keyword evidence="3" id="KW-1185">Reference proteome</keyword>
<dbReference type="EMBL" id="JAERRF010000003">
    <property type="protein sequence ID" value="MBL1096393.1"/>
    <property type="molecule type" value="Genomic_DNA"/>
</dbReference>
<evidence type="ECO:0008006" key="4">
    <source>
        <dbReference type="Google" id="ProtNLM"/>
    </source>
</evidence>
<dbReference type="RefSeq" id="WP_201872478.1">
    <property type="nucleotide sequence ID" value="NZ_JAERRF010000003.1"/>
</dbReference>
<sequence>MNSNGDGRDDLTRVRPDDLDPGAVIAQSLDNQWVSAEMTRKMITKGKSLRDIQDLRNDHVRAEYFRSLINTRQIVVNRVFFYNNPAVSRDLTEGGHARTAHQKLLAEGALIPFLLGEREPTDLPKSVDVDEAAFAAWQETLAGMPAAEKVTCVRMSWNDEENVRDTKSALINPFAGRVQGLTAKDIPLLASQVGVPDDRIPQFAERVGDVVQFSNEQRVVDATVTRNLLYEKFVCVDGSPVSEGRYDGSKPFAAEIKQLLDLIYNVNLADALGMYPLTPTGSLRRVALQEWRDIRARSTARAAVQDPEELMLFLRQQAFAAVQDRLTPSEIDTLHLEDVWLLRQSGPWHRYMEAFNALTADPAAFHDKVGDVFDRYVRLNSEIVRLADARRGSQAKSHTWSPIVEVIITIGGAVFTAVTGEEGWSVAASLGATSMGSYGGSVQLVLRNRAAGRREQKFAREIATVRLDSEHEWRQFHDLVRRLPGYTEHGGAPPATSSSTIQESDEVPEY</sequence>
<reference evidence="2 3" key="1">
    <citation type="submission" date="2021-01" db="EMBL/GenBank/DDBJ databases">
        <title>WGS of actinomycetes isolated from Thailand.</title>
        <authorList>
            <person name="Thawai C."/>
        </authorList>
    </citation>
    <scope>NUCLEOTIDE SEQUENCE [LARGE SCALE GENOMIC DNA]</scope>
    <source>
        <strain evidence="2 3">CA1R205</strain>
    </source>
</reference>
<feature type="region of interest" description="Disordered" evidence="1">
    <location>
        <begin position="484"/>
        <end position="510"/>
    </location>
</feature>
<proteinExistence type="predicted"/>
<protein>
    <recommendedName>
        <fullName evidence="4">DUF4231 domain-containing protein</fullName>
    </recommendedName>
</protein>
<gene>
    <name evidence="2" type="ORF">JK363_06910</name>
</gene>
<accession>A0ABS1N8K3</accession>
<evidence type="ECO:0000313" key="2">
    <source>
        <dbReference type="EMBL" id="MBL1096393.1"/>
    </source>
</evidence>
<evidence type="ECO:0000256" key="1">
    <source>
        <dbReference type="SAM" id="MobiDB-lite"/>
    </source>
</evidence>